<dbReference type="InterPro" id="IPR006016">
    <property type="entry name" value="UspA"/>
</dbReference>
<dbReference type="InterPro" id="IPR006015">
    <property type="entry name" value="Universal_stress_UspA"/>
</dbReference>
<dbReference type="OrthoDB" id="9788959at2"/>
<gene>
    <name evidence="4" type="ordered locus">Palpr_2877</name>
</gene>
<dbReference type="PANTHER" id="PTHR46268:SF6">
    <property type="entry name" value="UNIVERSAL STRESS PROTEIN UP12"/>
    <property type="match status" value="1"/>
</dbReference>
<evidence type="ECO:0000313" key="5">
    <source>
        <dbReference type="Proteomes" id="UP000008718"/>
    </source>
</evidence>
<sequence length="367" mass="41584">MEDRLVTLAIRTFQRAQMIKTVLEENGIETVIHNLNLENPELSVGVRVRIKESDLPRALKIVEEMENAWEREPVVSPLAIQKVLVPIDFNDQVAKAADFGFHFADILATEVVFLYVYFSPTFTISSNHDLSTYSISDSELLRRIVSTANAEIETMTKSIHARISKGELPNIPFSFEMKEGVPEDLILEYCKKHKPALVVMGTHGKKVSNELIGSVTAEVMEACVSPVFAVPVLMPMQSLDDIKRIAFLTNFDQKDLIAIDRAISLFASDKMEMYFIHASDKKEAWSEVMLAGIKSYFSTHYPQLVANYDLLNATDSPDLLNNYIETHHIDVLAFNSRRRNLFSRLFNPSLAYQMVLHSDTPLFVTHV</sequence>
<dbReference type="SUPFAM" id="SSF52402">
    <property type="entry name" value="Adenine nucleotide alpha hydrolases-like"/>
    <property type="match status" value="2"/>
</dbReference>
<dbReference type="RefSeq" id="WP_013446375.1">
    <property type="nucleotide sequence ID" value="NC_014734.1"/>
</dbReference>
<dbReference type="AlphaFoldDB" id="E4T8G2"/>
<dbReference type="Pfam" id="PF00582">
    <property type="entry name" value="Usp"/>
    <property type="match status" value="1"/>
</dbReference>
<keyword evidence="5" id="KW-1185">Reference proteome</keyword>
<evidence type="ECO:0000259" key="3">
    <source>
        <dbReference type="Pfam" id="PF09413"/>
    </source>
</evidence>
<dbReference type="CDD" id="cd00293">
    <property type="entry name" value="USP-like"/>
    <property type="match status" value="1"/>
</dbReference>
<dbReference type="Gene3D" id="3.40.50.12370">
    <property type="match status" value="1"/>
</dbReference>
<evidence type="ECO:0000313" key="4">
    <source>
        <dbReference type="EMBL" id="ADQ81006.1"/>
    </source>
</evidence>
<dbReference type="PANTHER" id="PTHR46268">
    <property type="entry name" value="STRESS RESPONSE PROTEIN NHAX"/>
    <property type="match status" value="1"/>
</dbReference>
<feature type="domain" description="UspA" evidence="2">
    <location>
        <begin position="81"/>
        <end position="231"/>
    </location>
</feature>
<proteinExistence type="inferred from homology"/>
<dbReference type="InterPro" id="IPR018551">
    <property type="entry name" value="DUF2007"/>
</dbReference>
<dbReference type="Proteomes" id="UP000008718">
    <property type="component" value="Chromosome"/>
</dbReference>
<dbReference type="PRINTS" id="PR01438">
    <property type="entry name" value="UNVRSLSTRESS"/>
</dbReference>
<dbReference type="EMBL" id="CP002345">
    <property type="protein sequence ID" value="ADQ81006.1"/>
    <property type="molecule type" value="Genomic_DNA"/>
</dbReference>
<accession>E4T8G2</accession>
<dbReference type="HOGENOM" id="CLU_049301_2_4_10"/>
<organism evidence="4 5">
    <name type="scientific">Paludibacter propionicigenes (strain DSM 17365 / JCM 13257 / WB4)</name>
    <dbReference type="NCBI Taxonomy" id="694427"/>
    <lineage>
        <taxon>Bacteria</taxon>
        <taxon>Pseudomonadati</taxon>
        <taxon>Bacteroidota</taxon>
        <taxon>Bacteroidia</taxon>
        <taxon>Bacteroidales</taxon>
        <taxon>Paludibacteraceae</taxon>
        <taxon>Paludibacter</taxon>
    </lineage>
</organism>
<dbReference type="STRING" id="694427.Palpr_2877"/>
<evidence type="ECO:0000256" key="1">
    <source>
        <dbReference type="ARBA" id="ARBA00008791"/>
    </source>
</evidence>
<feature type="domain" description="DUF2007" evidence="3">
    <location>
        <begin position="16"/>
        <end position="66"/>
    </location>
</feature>
<dbReference type="Pfam" id="PF09413">
    <property type="entry name" value="DUF2007"/>
    <property type="match status" value="1"/>
</dbReference>
<comment type="similarity">
    <text evidence="1">Belongs to the universal stress protein A family.</text>
</comment>
<reference evidence="4 5" key="2">
    <citation type="journal article" date="2011" name="Stand. Genomic Sci.">
        <title>Complete genome sequence of Paludibacter propionicigenes type strain (WB4).</title>
        <authorList>
            <person name="Gronow S."/>
            <person name="Munk C."/>
            <person name="Lapidus A."/>
            <person name="Nolan M."/>
            <person name="Lucas S."/>
            <person name="Hammon N."/>
            <person name="Deshpande S."/>
            <person name="Cheng J.F."/>
            <person name="Tapia R."/>
            <person name="Han C."/>
            <person name="Goodwin L."/>
            <person name="Pitluck S."/>
            <person name="Liolios K."/>
            <person name="Ivanova N."/>
            <person name="Mavromatis K."/>
            <person name="Mikhailova N."/>
            <person name="Pati A."/>
            <person name="Chen A."/>
            <person name="Palaniappan K."/>
            <person name="Land M."/>
            <person name="Hauser L."/>
            <person name="Chang Y.J."/>
            <person name="Jeffries C.D."/>
            <person name="Brambilla E."/>
            <person name="Rohde M."/>
            <person name="Goker M."/>
            <person name="Detter J.C."/>
            <person name="Woyke T."/>
            <person name="Bristow J."/>
            <person name="Eisen J.A."/>
            <person name="Markowitz V."/>
            <person name="Hugenholtz P."/>
            <person name="Kyrpides N.C."/>
            <person name="Klenk H.P."/>
        </authorList>
    </citation>
    <scope>NUCLEOTIDE SEQUENCE [LARGE SCALE GENOMIC DNA]</scope>
    <source>
        <strain evidence="5">DSM 17365 / JCM 13257 / WB4</strain>
    </source>
</reference>
<evidence type="ECO:0000259" key="2">
    <source>
        <dbReference type="Pfam" id="PF00582"/>
    </source>
</evidence>
<dbReference type="KEGG" id="ppn:Palpr_2877"/>
<name>E4T8G2_PALPW</name>
<protein>
    <submittedName>
        <fullName evidence="4">UspA domain-containing protein</fullName>
    </submittedName>
</protein>
<dbReference type="eggNOG" id="COG0589">
    <property type="taxonomic scope" value="Bacteria"/>
</dbReference>
<reference key="1">
    <citation type="submission" date="2010-11" db="EMBL/GenBank/DDBJ databases">
        <title>The complete genome of Paludibacter propionicigenes DSM 17365.</title>
        <authorList>
            <consortium name="US DOE Joint Genome Institute (JGI-PGF)"/>
            <person name="Lucas S."/>
            <person name="Copeland A."/>
            <person name="Lapidus A."/>
            <person name="Bruce D."/>
            <person name="Goodwin L."/>
            <person name="Pitluck S."/>
            <person name="Kyrpides N."/>
            <person name="Mavromatis K."/>
            <person name="Ivanova N."/>
            <person name="Munk A.C."/>
            <person name="Brettin T."/>
            <person name="Detter J.C."/>
            <person name="Han C."/>
            <person name="Tapia R."/>
            <person name="Land M."/>
            <person name="Hauser L."/>
            <person name="Markowitz V."/>
            <person name="Cheng J.-F."/>
            <person name="Hugenholtz P."/>
            <person name="Woyke T."/>
            <person name="Wu D."/>
            <person name="Gronow S."/>
            <person name="Wellnitz S."/>
            <person name="Brambilla E."/>
            <person name="Klenk H.-P."/>
            <person name="Eisen J.A."/>
        </authorList>
    </citation>
    <scope>NUCLEOTIDE SEQUENCE</scope>
    <source>
        <strain>WB4</strain>
    </source>
</reference>